<keyword evidence="2" id="KW-0812">Transmembrane</keyword>
<feature type="region of interest" description="Disordered" evidence="1">
    <location>
        <begin position="95"/>
        <end position="121"/>
    </location>
</feature>
<keyword evidence="2" id="KW-0472">Membrane</keyword>
<accession>A0ABU4MNM7</accession>
<name>A0ABU4MNM7_9ACTN</name>
<keyword evidence="4" id="KW-1185">Reference proteome</keyword>
<evidence type="ECO:0000256" key="1">
    <source>
        <dbReference type="SAM" id="MobiDB-lite"/>
    </source>
</evidence>
<gene>
    <name evidence="3" type="ORF">PV383_18080</name>
</gene>
<sequence length="164" mass="17847">MLDDGSNPGRTCVLSKVLGWRELRSYRVVLVLVPVAFALVACGRFAFPPVPDGKPAEVPRSQTATMWDDGAGGRLELKPDGTFTADGVCGDYDISAYGPENEPRSGSGTWDEDEREGQSSVTVSFEVDRVTSTYEALRDGKTLKLWTYVGDPDEGHSLCILTLR</sequence>
<dbReference type="RefSeq" id="WP_052682833.1">
    <property type="nucleotide sequence ID" value="NZ_JABXWF010000013.1"/>
</dbReference>
<dbReference type="EMBL" id="JARAWJ010000012">
    <property type="protein sequence ID" value="MDX3039069.1"/>
    <property type="molecule type" value="Genomic_DNA"/>
</dbReference>
<proteinExistence type="predicted"/>
<comment type="caution">
    <text evidence="3">The sequence shown here is derived from an EMBL/GenBank/DDBJ whole genome shotgun (WGS) entry which is preliminary data.</text>
</comment>
<evidence type="ECO:0000256" key="2">
    <source>
        <dbReference type="SAM" id="Phobius"/>
    </source>
</evidence>
<organism evidence="3 4">
    <name type="scientific">Streptomyces caniscabiei</name>
    <dbReference type="NCBI Taxonomy" id="2746961"/>
    <lineage>
        <taxon>Bacteria</taxon>
        <taxon>Bacillati</taxon>
        <taxon>Actinomycetota</taxon>
        <taxon>Actinomycetes</taxon>
        <taxon>Kitasatosporales</taxon>
        <taxon>Streptomycetaceae</taxon>
        <taxon>Streptomyces</taxon>
    </lineage>
</organism>
<evidence type="ECO:0008006" key="5">
    <source>
        <dbReference type="Google" id="ProtNLM"/>
    </source>
</evidence>
<reference evidence="3 4" key="1">
    <citation type="journal article" date="2023" name="Microb. Genom.">
        <title>Mesoterricola silvestris gen. nov., sp. nov., Mesoterricola sediminis sp. nov., Geothrix oryzae sp. nov., Geothrix edaphica sp. nov., Geothrix rubra sp. nov., and Geothrix limicola sp. nov., six novel members of Acidobacteriota isolated from soils.</title>
        <authorList>
            <person name="Weisberg A.J."/>
            <person name="Pearce E."/>
            <person name="Kramer C.G."/>
            <person name="Chang J.H."/>
            <person name="Clarke C.R."/>
        </authorList>
    </citation>
    <scope>NUCLEOTIDE SEQUENCE [LARGE SCALE GENOMIC DNA]</scope>
    <source>
        <strain evidence="3 4">NE20-4-1</strain>
    </source>
</reference>
<evidence type="ECO:0000313" key="3">
    <source>
        <dbReference type="EMBL" id="MDX3039069.1"/>
    </source>
</evidence>
<feature type="transmembrane region" description="Helical" evidence="2">
    <location>
        <begin position="28"/>
        <end position="47"/>
    </location>
</feature>
<keyword evidence="2" id="KW-1133">Transmembrane helix</keyword>
<protein>
    <recommendedName>
        <fullName evidence="5">Lipoprotein</fullName>
    </recommendedName>
</protein>
<evidence type="ECO:0000313" key="4">
    <source>
        <dbReference type="Proteomes" id="UP001282474"/>
    </source>
</evidence>
<dbReference type="Proteomes" id="UP001282474">
    <property type="component" value="Unassembled WGS sequence"/>
</dbReference>